<dbReference type="PANTHER" id="PTHR39173">
    <property type="entry name" value="ACETYLTRANSFERASE"/>
    <property type="match status" value="1"/>
</dbReference>
<sequence>MTTLITPDVRFRNSWLAAAEEFNGERMDGSGVYGDTSKERIHTEIAGDFPGFVDGLVKERLPDTPRQDGFVPCTYLWLVEGEEFLGSLAIRHTLNDFLFEQGGHIGYSVRPSARRRGHATRALQAALPVARELGIARVLVTCTEDNTGSRAVIEKNGGVYEDSRDGTRRYWIDPA</sequence>
<evidence type="ECO:0000313" key="2">
    <source>
        <dbReference type="EMBL" id="MCQ1948632.1"/>
    </source>
</evidence>
<name>A0ABT1NM29_9MICC</name>
<protein>
    <submittedName>
        <fullName evidence="2">GNAT family N-acetyltransferase</fullName>
        <ecNumber evidence="2">2.3.1.-</ecNumber>
    </submittedName>
</protein>
<dbReference type="PANTHER" id="PTHR39173:SF1">
    <property type="entry name" value="ACETYLTRANSFERASE"/>
    <property type="match status" value="1"/>
</dbReference>
<keyword evidence="2" id="KW-0012">Acyltransferase</keyword>
<dbReference type="CDD" id="cd04301">
    <property type="entry name" value="NAT_SF"/>
    <property type="match status" value="1"/>
</dbReference>
<keyword evidence="2" id="KW-0808">Transferase</keyword>
<accession>A0ABT1NM29</accession>
<dbReference type="Gene3D" id="3.40.630.30">
    <property type="match status" value="1"/>
</dbReference>
<dbReference type="PROSITE" id="PS51186">
    <property type="entry name" value="GNAT"/>
    <property type="match status" value="1"/>
</dbReference>
<dbReference type="SUPFAM" id="SSF55729">
    <property type="entry name" value="Acyl-CoA N-acyltransferases (Nat)"/>
    <property type="match status" value="1"/>
</dbReference>
<dbReference type="InterPro" id="IPR000182">
    <property type="entry name" value="GNAT_dom"/>
</dbReference>
<dbReference type="InterPro" id="IPR016181">
    <property type="entry name" value="Acyl_CoA_acyltransferase"/>
</dbReference>
<evidence type="ECO:0000313" key="3">
    <source>
        <dbReference type="Proteomes" id="UP001206924"/>
    </source>
</evidence>
<proteinExistence type="predicted"/>
<organism evidence="2 3">
    <name type="scientific">Arthrobacter jinronghuae</name>
    <dbReference type="NCBI Taxonomy" id="2964609"/>
    <lineage>
        <taxon>Bacteria</taxon>
        <taxon>Bacillati</taxon>
        <taxon>Actinomycetota</taxon>
        <taxon>Actinomycetes</taxon>
        <taxon>Micrococcales</taxon>
        <taxon>Micrococcaceae</taxon>
        <taxon>Arthrobacter</taxon>
    </lineage>
</organism>
<evidence type="ECO:0000259" key="1">
    <source>
        <dbReference type="PROSITE" id="PS51186"/>
    </source>
</evidence>
<dbReference type="RefSeq" id="WP_255864562.1">
    <property type="nucleotide sequence ID" value="NZ_CP104263.1"/>
</dbReference>
<dbReference type="EC" id="2.3.1.-" evidence="2"/>
<dbReference type="Proteomes" id="UP001206924">
    <property type="component" value="Unassembled WGS sequence"/>
</dbReference>
<gene>
    <name evidence="2" type="ORF">NNX28_01650</name>
</gene>
<keyword evidence="3" id="KW-1185">Reference proteome</keyword>
<dbReference type="EMBL" id="JANFLP010000001">
    <property type="protein sequence ID" value="MCQ1948632.1"/>
    <property type="molecule type" value="Genomic_DNA"/>
</dbReference>
<feature type="domain" description="N-acetyltransferase" evidence="1">
    <location>
        <begin position="39"/>
        <end position="175"/>
    </location>
</feature>
<dbReference type="GO" id="GO:0016746">
    <property type="term" value="F:acyltransferase activity"/>
    <property type="evidence" value="ECO:0007669"/>
    <property type="project" value="UniProtKB-KW"/>
</dbReference>
<reference evidence="2 3" key="1">
    <citation type="submission" date="2022-07" db="EMBL/GenBank/DDBJ databases">
        <title>Novel species in genus Arthrobacter.</title>
        <authorList>
            <person name="Liu Y."/>
        </authorList>
    </citation>
    <scope>NUCLEOTIDE SEQUENCE [LARGE SCALE GENOMIC DNA]</scope>
    <source>
        <strain evidence="3">zg-Y859</strain>
    </source>
</reference>
<dbReference type="Pfam" id="PF13302">
    <property type="entry name" value="Acetyltransf_3"/>
    <property type="match status" value="1"/>
</dbReference>
<comment type="caution">
    <text evidence="2">The sequence shown here is derived from an EMBL/GenBank/DDBJ whole genome shotgun (WGS) entry which is preliminary data.</text>
</comment>